<keyword evidence="4" id="KW-1185">Reference proteome</keyword>
<gene>
    <name evidence="3" type="ORF">BP5796_02678</name>
</gene>
<dbReference type="GO" id="GO:0005737">
    <property type="term" value="C:cytoplasm"/>
    <property type="evidence" value="ECO:0007669"/>
    <property type="project" value="TreeGrafter"/>
</dbReference>
<feature type="domain" description="Phospholipase/carboxylesterase/thioesterase" evidence="2">
    <location>
        <begin position="187"/>
        <end position="261"/>
    </location>
</feature>
<dbReference type="OrthoDB" id="2418081at2759"/>
<dbReference type="Gene3D" id="3.40.50.1820">
    <property type="entry name" value="alpha/beta hydrolase"/>
    <property type="match status" value="1"/>
</dbReference>
<comment type="caution">
    <text evidence="3">The sequence shown here is derived from an EMBL/GenBank/DDBJ whole genome shotgun (WGS) entry which is preliminary data.</text>
</comment>
<dbReference type="InterPro" id="IPR003140">
    <property type="entry name" value="PLipase/COase/thioEstase"/>
</dbReference>
<evidence type="ECO:0000256" key="1">
    <source>
        <dbReference type="ARBA" id="ARBA00006499"/>
    </source>
</evidence>
<dbReference type="PANTHER" id="PTHR10655">
    <property type="entry name" value="LYSOPHOSPHOLIPASE-RELATED"/>
    <property type="match status" value="1"/>
</dbReference>
<dbReference type="EMBL" id="PDLN01000003">
    <property type="protein sequence ID" value="RDW91513.1"/>
    <property type="molecule type" value="Genomic_DNA"/>
</dbReference>
<evidence type="ECO:0000313" key="3">
    <source>
        <dbReference type="EMBL" id="RDW91513.1"/>
    </source>
</evidence>
<dbReference type="Proteomes" id="UP000256328">
    <property type="component" value="Unassembled WGS sequence"/>
</dbReference>
<dbReference type="InterPro" id="IPR029058">
    <property type="entry name" value="AB_hydrolase_fold"/>
</dbReference>
<sequence>MNTFIVAPSLQHTHTVIFLHGRDSHAKEFAEEFFESQASDDRFFQNIFPTFKWVFPSARPLMSAVFGTEMSQWFDMSSVEIPEERKELQLEGLKENVAVIKDIILFEASQFPTFSPNCIILGGISQGCATAILALLSSQIRICGFMGLSSWLPFSSEVEQLAGGAKQHSFSITDIESLYHLGHTSSSEAKTEIEKVKSTLHTPVFLSHCHYDEVVPITDGKKLCQSLKKIGMNVTWKEYGDGGHWINEPQGVDDMVEFMQNIIL</sequence>
<proteinExistence type="inferred from homology"/>
<dbReference type="GO" id="GO:0008474">
    <property type="term" value="F:palmitoyl-(protein) hydrolase activity"/>
    <property type="evidence" value="ECO:0007669"/>
    <property type="project" value="TreeGrafter"/>
</dbReference>
<comment type="similarity">
    <text evidence="1">Belongs to the AB hydrolase superfamily. AB hydrolase 2 family.</text>
</comment>
<reference evidence="3 4" key="1">
    <citation type="journal article" date="2018" name="IMA Fungus">
        <title>IMA Genome-F 9: Draft genome sequence of Annulohypoxylon stygium, Aspergillus mulundensis, Berkeleyomyces basicola (syn. Thielaviopsis basicola), Ceratocystis smalleyi, two Cercospora beticola strains, Coleophoma cylindrospora, Fusarium fracticaudum, Phialophora cf. hyalina, and Morchella septimelata.</title>
        <authorList>
            <person name="Wingfield B.D."/>
            <person name="Bills G.F."/>
            <person name="Dong Y."/>
            <person name="Huang W."/>
            <person name="Nel W.J."/>
            <person name="Swalarsk-Parry B.S."/>
            <person name="Vaghefi N."/>
            <person name="Wilken P.M."/>
            <person name="An Z."/>
            <person name="de Beer Z.W."/>
            <person name="De Vos L."/>
            <person name="Chen L."/>
            <person name="Duong T.A."/>
            <person name="Gao Y."/>
            <person name="Hammerbacher A."/>
            <person name="Kikkert J.R."/>
            <person name="Li Y."/>
            <person name="Li H."/>
            <person name="Li K."/>
            <person name="Li Q."/>
            <person name="Liu X."/>
            <person name="Ma X."/>
            <person name="Naidoo K."/>
            <person name="Pethybridge S.J."/>
            <person name="Sun J."/>
            <person name="Steenkamp E.T."/>
            <person name="van der Nest M.A."/>
            <person name="van Wyk S."/>
            <person name="Wingfield M.J."/>
            <person name="Xiong C."/>
            <person name="Yue Q."/>
            <person name="Zhang X."/>
        </authorList>
    </citation>
    <scope>NUCLEOTIDE SEQUENCE [LARGE SCALE GENOMIC DNA]</scope>
    <source>
        <strain evidence="3 4">BP5796</strain>
    </source>
</reference>
<dbReference type="PANTHER" id="PTHR10655:SF63">
    <property type="entry name" value="PHOSPHOLIPASE_CARBOXYLESTERASE_THIOESTERASE DOMAIN-CONTAINING PROTEIN"/>
    <property type="match status" value="1"/>
</dbReference>
<dbReference type="AlphaFoldDB" id="A0A3D8SYW1"/>
<protein>
    <recommendedName>
        <fullName evidence="2">Phospholipase/carboxylesterase/thioesterase domain-containing protein</fullName>
    </recommendedName>
</protein>
<accession>A0A3D8SYW1</accession>
<dbReference type="Pfam" id="PF02230">
    <property type="entry name" value="Abhydrolase_2"/>
    <property type="match status" value="2"/>
</dbReference>
<dbReference type="SUPFAM" id="SSF53474">
    <property type="entry name" value="alpha/beta-Hydrolases"/>
    <property type="match status" value="1"/>
</dbReference>
<organism evidence="3 4">
    <name type="scientific">Coleophoma crateriformis</name>
    <dbReference type="NCBI Taxonomy" id="565419"/>
    <lineage>
        <taxon>Eukaryota</taxon>
        <taxon>Fungi</taxon>
        <taxon>Dikarya</taxon>
        <taxon>Ascomycota</taxon>
        <taxon>Pezizomycotina</taxon>
        <taxon>Leotiomycetes</taxon>
        <taxon>Helotiales</taxon>
        <taxon>Dermateaceae</taxon>
        <taxon>Coleophoma</taxon>
    </lineage>
</organism>
<dbReference type="InterPro" id="IPR050565">
    <property type="entry name" value="LYPA1-2/EST-like"/>
</dbReference>
<name>A0A3D8SYW1_9HELO</name>
<evidence type="ECO:0000313" key="4">
    <source>
        <dbReference type="Proteomes" id="UP000256328"/>
    </source>
</evidence>
<evidence type="ECO:0000259" key="2">
    <source>
        <dbReference type="Pfam" id="PF02230"/>
    </source>
</evidence>
<dbReference type="GO" id="GO:0052689">
    <property type="term" value="F:carboxylic ester hydrolase activity"/>
    <property type="evidence" value="ECO:0007669"/>
    <property type="project" value="TreeGrafter"/>
</dbReference>
<feature type="domain" description="Phospholipase/carboxylesterase/thioesterase" evidence="2">
    <location>
        <begin position="3"/>
        <end position="161"/>
    </location>
</feature>